<evidence type="ECO:0000313" key="3">
    <source>
        <dbReference type="EMBL" id="SDM39285.1"/>
    </source>
</evidence>
<dbReference type="AlphaFoldDB" id="A0A1G9SWQ8"/>
<organism evidence="3 4">
    <name type="scientific">Daejeonella rubra</name>
    <dbReference type="NCBI Taxonomy" id="990371"/>
    <lineage>
        <taxon>Bacteria</taxon>
        <taxon>Pseudomonadati</taxon>
        <taxon>Bacteroidota</taxon>
        <taxon>Sphingobacteriia</taxon>
        <taxon>Sphingobacteriales</taxon>
        <taxon>Sphingobacteriaceae</taxon>
        <taxon>Daejeonella</taxon>
    </lineage>
</organism>
<feature type="domain" description="Carbohydrate-binding" evidence="2">
    <location>
        <begin position="52"/>
        <end position="244"/>
    </location>
</feature>
<dbReference type="STRING" id="990371.SAMN05421813_11140"/>
<proteinExistence type="predicted"/>
<feature type="chain" id="PRO_5011724659" evidence="1">
    <location>
        <begin position="24"/>
        <end position="245"/>
    </location>
</feature>
<protein>
    <submittedName>
        <fullName evidence="3">Carbohydrate-binding family 9</fullName>
    </submittedName>
</protein>
<evidence type="ECO:0000259" key="2">
    <source>
        <dbReference type="Pfam" id="PF16011"/>
    </source>
</evidence>
<sequence length="245" mass="28209">MRKLKSISSVILLLTLFIHVVKAQDASTNSGFSSYSVKRATQAVNVNDKWNEAAWKGVESVKIQNYMGEIPKFKPKAEAKMAYDDNFIYVIYRVKDRYVRSITQKINGKVWEDSAVEFFFSPEANNPVNYFNLEINCGGTPLLHHKKVRPSIDDIQKIEIAASLPKVVDPEITKRVTWTISFKIPLSMLEKYTNVVRPKAGVSWRANFYKIAEINSNKHYITWNEVKNPTPQFHLPQFFGVLNFQ</sequence>
<keyword evidence="4" id="KW-1185">Reference proteome</keyword>
<dbReference type="GO" id="GO:0030246">
    <property type="term" value="F:carbohydrate binding"/>
    <property type="evidence" value="ECO:0007669"/>
    <property type="project" value="InterPro"/>
</dbReference>
<accession>A0A1G9SWQ8</accession>
<evidence type="ECO:0000256" key="1">
    <source>
        <dbReference type="SAM" id="SignalP"/>
    </source>
</evidence>
<dbReference type="EMBL" id="FNHH01000011">
    <property type="protein sequence ID" value="SDM39285.1"/>
    <property type="molecule type" value="Genomic_DNA"/>
</dbReference>
<dbReference type="CDD" id="cd09620">
    <property type="entry name" value="CBM9_like_3"/>
    <property type="match status" value="1"/>
</dbReference>
<keyword evidence="1" id="KW-0732">Signal</keyword>
<dbReference type="GO" id="GO:0016052">
    <property type="term" value="P:carbohydrate catabolic process"/>
    <property type="evidence" value="ECO:0007669"/>
    <property type="project" value="InterPro"/>
</dbReference>
<dbReference type="Gene3D" id="2.60.40.1190">
    <property type="match status" value="1"/>
</dbReference>
<gene>
    <name evidence="3" type="ORF">SAMN05421813_11140</name>
</gene>
<evidence type="ECO:0000313" key="4">
    <source>
        <dbReference type="Proteomes" id="UP000199226"/>
    </source>
</evidence>
<dbReference type="Pfam" id="PF16011">
    <property type="entry name" value="CBM9_2"/>
    <property type="match status" value="1"/>
</dbReference>
<dbReference type="OrthoDB" id="9801646at2"/>
<feature type="signal peptide" evidence="1">
    <location>
        <begin position="1"/>
        <end position="23"/>
    </location>
</feature>
<dbReference type="GO" id="GO:0004553">
    <property type="term" value="F:hydrolase activity, hydrolyzing O-glycosyl compounds"/>
    <property type="evidence" value="ECO:0007669"/>
    <property type="project" value="InterPro"/>
</dbReference>
<dbReference type="RefSeq" id="WP_090704258.1">
    <property type="nucleotide sequence ID" value="NZ_FNHH01000011.1"/>
</dbReference>
<name>A0A1G9SWQ8_9SPHI</name>
<dbReference type="SUPFAM" id="SSF49344">
    <property type="entry name" value="CBD9-like"/>
    <property type="match status" value="1"/>
</dbReference>
<dbReference type="InterPro" id="IPR010502">
    <property type="entry name" value="Carb-bd_dom_fam9"/>
</dbReference>
<dbReference type="Proteomes" id="UP000199226">
    <property type="component" value="Unassembled WGS sequence"/>
</dbReference>
<reference evidence="4" key="1">
    <citation type="submission" date="2016-10" db="EMBL/GenBank/DDBJ databases">
        <authorList>
            <person name="Varghese N."/>
            <person name="Submissions S."/>
        </authorList>
    </citation>
    <scope>NUCLEOTIDE SEQUENCE [LARGE SCALE GENOMIC DNA]</scope>
    <source>
        <strain evidence="4">DSM 24536</strain>
    </source>
</reference>